<evidence type="ECO:0000256" key="2">
    <source>
        <dbReference type="ARBA" id="ARBA00011359"/>
    </source>
</evidence>
<evidence type="ECO:0000256" key="10">
    <source>
        <dbReference type="SAM" id="Phobius"/>
    </source>
</evidence>
<feature type="transmembrane region" description="Helical" evidence="10">
    <location>
        <begin position="57"/>
        <end position="78"/>
    </location>
</feature>
<sequence>MGIFFVLMAALLDILANLLLKKSNGFANKFYGVGAICAVLIAFVAISFAMDFMPLSIAYASWGAIGIVGTILGGYFFFGEKINKIGILGVICVLFSIVLLHIS</sequence>
<keyword evidence="12" id="KW-1185">Reference proteome</keyword>
<proteinExistence type="inferred from homology"/>
<dbReference type="InterPro" id="IPR037185">
    <property type="entry name" value="EmrE-like"/>
</dbReference>
<dbReference type="GO" id="GO:0031460">
    <property type="term" value="P:glycine betaine transport"/>
    <property type="evidence" value="ECO:0007669"/>
    <property type="project" value="TreeGrafter"/>
</dbReference>
<dbReference type="EMBL" id="FN555004">
    <property type="protein sequence ID" value="CBG40593.1"/>
    <property type="molecule type" value="Genomic_DNA"/>
</dbReference>
<dbReference type="HOGENOM" id="CLU_133067_0_4_7"/>
<dbReference type="GO" id="GO:0015220">
    <property type="term" value="F:choline transmembrane transporter activity"/>
    <property type="evidence" value="ECO:0007669"/>
    <property type="project" value="TreeGrafter"/>
</dbReference>
<evidence type="ECO:0000313" key="11">
    <source>
        <dbReference type="EMBL" id="CBG40593.1"/>
    </source>
</evidence>
<keyword evidence="7 10" id="KW-1133">Transmembrane helix</keyword>
<evidence type="ECO:0000256" key="9">
    <source>
        <dbReference type="RuleBase" id="RU003942"/>
    </source>
</evidence>
<feature type="transmembrane region" description="Helical" evidence="10">
    <location>
        <begin position="32"/>
        <end position="50"/>
    </location>
</feature>
<evidence type="ECO:0000313" key="12">
    <source>
        <dbReference type="Proteomes" id="UP000001522"/>
    </source>
</evidence>
<evidence type="ECO:0000256" key="8">
    <source>
        <dbReference type="ARBA" id="ARBA00023136"/>
    </source>
</evidence>
<dbReference type="SUPFAM" id="SSF103481">
    <property type="entry name" value="Multidrug resistance efflux transporter EmrE"/>
    <property type="match status" value="1"/>
</dbReference>
<gene>
    <name evidence="11" type="ordered locus">HMU13390</name>
</gene>
<organism evidence="11 12">
    <name type="scientific">Helicobacter mustelae (strain ATCC 43772 / CCUG 25715 / CIP 103759 / LMG 18044 / NCTC 12198 / R85-136P)</name>
    <name type="common">Campylobacter mustelae</name>
    <dbReference type="NCBI Taxonomy" id="679897"/>
    <lineage>
        <taxon>Bacteria</taxon>
        <taxon>Pseudomonadati</taxon>
        <taxon>Campylobacterota</taxon>
        <taxon>Epsilonproteobacteria</taxon>
        <taxon>Campylobacterales</taxon>
        <taxon>Helicobacteraceae</taxon>
        <taxon>Helicobacter</taxon>
    </lineage>
</organism>
<keyword evidence="8 10" id="KW-0472">Membrane</keyword>
<dbReference type="GO" id="GO:0015199">
    <property type="term" value="F:amino-acid betaine transmembrane transporter activity"/>
    <property type="evidence" value="ECO:0007669"/>
    <property type="project" value="TreeGrafter"/>
</dbReference>
<keyword evidence="6 9" id="KW-0812">Transmembrane</keyword>
<dbReference type="InterPro" id="IPR000390">
    <property type="entry name" value="Small_drug/metabolite_transptr"/>
</dbReference>
<comment type="subcellular location">
    <subcellularLocation>
        <location evidence="1">Cell inner membrane</location>
        <topology evidence="1">Multi-pass membrane protein</topology>
    </subcellularLocation>
    <subcellularLocation>
        <location evidence="9">Cell membrane</location>
        <topology evidence="9">Multi-pass membrane protein</topology>
    </subcellularLocation>
</comment>
<dbReference type="PANTHER" id="PTHR30561:SF6">
    <property type="entry name" value="SPERMIDINE EXPORT PROTEIN MDTI"/>
    <property type="match status" value="1"/>
</dbReference>
<dbReference type="KEGG" id="hms:HMU13390"/>
<evidence type="ECO:0000256" key="3">
    <source>
        <dbReference type="ARBA" id="ARBA00021114"/>
    </source>
</evidence>
<dbReference type="STRING" id="679897.HMU13390"/>
<dbReference type="GO" id="GO:0005886">
    <property type="term" value="C:plasma membrane"/>
    <property type="evidence" value="ECO:0007669"/>
    <property type="project" value="UniProtKB-SubCell"/>
</dbReference>
<dbReference type="GO" id="GO:0015297">
    <property type="term" value="F:antiporter activity"/>
    <property type="evidence" value="ECO:0007669"/>
    <property type="project" value="TreeGrafter"/>
</dbReference>
<protein>
    <recommendedName>
        <fullName evidence="3">Spermidine export protein MdtI</fullName>
    </recommendedName>
</protein>
<feature type="transmembrane region" description="Helical" evidence="10">
    <location>
        <begin position="84"/>
        <end position="102"/>
    </location>
</feature>
<name>D3UJB8_HELM1</name>
<dbReference type="Gene3D" id="1.10.3730.20">
    <property type="match status" value="1"/>
</dbReference>
<dbReference type="AlphaFoldDB" id="D3UJB8"/>
<keyword evidence="4" id="KW-1003">Cell membrane</keyword>
<dbReference type="PANTHER" id="PTHR30561">
    <property type="entry name" value="SMR FAMILY PROTON-DEPENDENT DRUG EFFLUX TRANSPORTER SUGE"/>
    <property type="match status" value="1"/>
</dbReference>
<keyword evidence="5" id="KW-0997">Cell inner membrane</keyword>
<dbReference type="RefSeq" id="WP_013023660.1">
    <property type="nucleotide sequence ID" value="NC_013949.1"/>
</dbReference>
<dbReference type="GO" id="GO:1903711">
    <property type="term" value="P:spermidine transmembrane transport"/>
    <property type="evidence" value="ECO:0007669"/>
    <property type="project" value="TreeGrafter"/>
</dbReference>
<evidence type="ECO:0000256" key="4">
    <source>
        <dbReference type="ARBA" id="ARBA00022475"/>
    </source>
</evidence>
<comment type="similarity">
    <text evidence="9">Belongs to the drug/metabolite transporter (DMT) superfamily. Small multidrug resistance (SMR) (TC 2.A.7.1) family.</text>
</comment>
<evidence type="ECO:0000256" key="5">
    <source>
        <dbReference type="ARBA" id="ARBA00022519"/>
    </source>
</evidence>
<dbReference type="Pfam" id="PF00893">
    <property type="entry name" value="Multi_Drug_Res"/>
    <property type="match status" value="1"/>
</dbReference>
<evidence type="ECO:0000256" key="7">
    <source>
        <dbReference type="ARBA" id="ARBA00022989"/>
    </source>
</evidence>
<comment type="subunit">
    <text evidence="2">Forms a complex with MdtJ.</text>
</comment>
<dbReference type="eggNOG" id="COG2076">
    <property type="taxonomic scope" value="Bacteria"/>
</dbReference>
<reference evidence="11 12" key="1">
    <citation type="journal article" date="2010" name="BMC Genomics">
        <title>Comparative genomics and proteomics of Helicobacter mustelae, an ulcerogenic and carcinogenic gastric pathogen.</title>
        <authorList>
            <person name="O'Toole P.W."/>
            <person name="Snelling W.J."/>
            <person name="Canchaya C."/>
            <person name="Forde B.M."/>
            <person name="Hardie K.R."/>
            <person name="Josenhans C."/>
            <person name="Graham R.L.J."/>
            <person name="McMullan G."/>
            <person name="Parkhill J."/>
            <person name="Belda E."/>
            <person name="Bentley S.D."/>
        </authorList>
    </citation>
    <scope>NUCLEOTIDE SEQUENCE [LARGE SCALE GENOMIC DNA]</scope>
    <source>
        <strain evidence="12">ATCC 43772 / LMG 18044 / NCTC 12198 / 12198</strain>
    </source>
</reference>
<evidence type="ECO:0000256" key="1">
    <source>
        <dbReference type="ARBA" id="ARBA00004429"/>
    </source>
</evidence>
<dbReference type="Proteomes" id="UP000001522">
    <property type="component" value="Chromosome"/>
</dbReference>
<dbReference type="InterPro" id="IPR045324">
    <property type="entry name" value="Small_multidrug_res"/>
</dbReference>
<accession>D3UJB8</accession>
<evidence type="ECO:0000256" key="6">
    <source>
        <dbReference type="ARBA" id="ARBA00022692"/>
    </source>
</evidence>